<accession>A0A7K1XXT0</accession>
<keyword evidence="6" id="KW-1185">Reference proteome</keyword>
<dbReference type="PANTHER" id="PTHR46825">
    <property type="entry name" value="D-ALANYL-D-ALANINE-CARBOXYPEPTIDASE/ENDOPEPTIDASE AMPH"/>
    <property type="match status" value="1"/>
</dbReference>
<evidence type="ECO:0000313" key="6">
    <source>
        <dbReference type="Proteomes" id="UP000451233"/>
    </source>
</evidence>
<protein>
    <submittedName>
        <fullName evidence="5">Serine hydrolase</fullName>
    </submittedName>
</protein>
<sequence length="453" mass="49904">MLIAEGTDLIYEKSFGFAGLTPQIPNAADTRFNMASVSKPFTAVAIFQLIEKKELHLDDKLSRYFPDFPFESVTIRHLLSHTSGLPNTEALFSPLLERAPGYQVKNADLVPELKAYAKPLQFSPGEKYEYCNTGFSLLALLVEKLSGEKFPAYLKKHIFLPAGMLHSSVGGPPGSAGRSGTAVNFIRPAPYSSTLQPVNEVPVLRKWTFNWSMLYGQGNIYATGGDMLLFDRALFSGKLVSPGSLNQMFSPVKLNNGSIPYFRAGIDEASYGLGWFIYKHDDGGKVVWHSGGIPGMNSFFLHNLKTGQVIVTTDNAGNATIAPETYLLLSGKSFVYKRSLALIYARLLLEQGIDQASSSLAGLRNDQRYVLSEGELNFLGLRLFEDGYTQLGMEALKVNALLFPESFNVYDSYGEVLLKTGNREAAKLMYQKSVNLNPKNEGGLKALRQLANE</sequence>
<dbReference type="Proteomes" id="UP000451233">
    <property type="component" value="Unassembled WGS sequence"/>
</dbReference>
<evidence type="ECO:0000313" key="5">
    <source>
        <dbReference type="EMBL" id="MXV15811.1"/>
    </source>
</evidence>
<dbReference type="InterPro" id="IPR019734">
    <property type="entry name" value="TPR_rpt"/>
</dbReference>
<organism evidence="5 6">
    <name type="scientific">Hufsiella ginkgonis</name>
    <dbReference type="NCBI Taxonomy" id="2695274"/>
    <lineage>
        <taxon>Bacteria</taxon>
        <taxon>Pseudomonadati</taxon>
        <taxon>Bacteroidota</taxon>
        <taxon>Sphingobacteriia</taxon>
        <taxon>Sphingobacteriales</taxon>
        <taxon>Sphingobacteriaceae</taxon>
        <taxon>Hufsiella</taxon>
    </lineage>
</organism>
<dbReference type="InterPro" id="IPR011990">
    <property type="entry name" value="TPR-like_helical_dom_sf"/>
</dbReference>
<dbReference type="Gene3D" id="3.40.710.10">
    <property type="entry name" value="DD-peptidase/beta-lactamase superfamily"/>
    <property type="match status" value="1"/>
</dbReference>
<dbReference type="SUPFAM" id="SSF48452">
    <property type="entry name" value="TPR-like"/>
    <property type="match status" value="1"/>
</dbReference>
<dbReference type="GO" id="GO:0016787">
    <property type="term" value="F:hydrolase activity"/>
    <property type="evidence" value="ECO:0007669"/>
    <property type="project" value="UniProtKB-KW"/>
</dbReference>
<evidence type="ECO:0000256" key="2">
    <source>
        <dbReference type="ARBA" id="ARBA00023136"/>
    </source>
</evidence>
<feature type="repeat" description="TPR" evidence="3">
    <location>
        <begin position="407"/>
        <end position="440"/>
    </location>
</feature>
<dbReference type="InterPro" id="IPR012338">
    <property type="entry name" value="Beta-lactam/transpept-like"/>
</dbReference>
<dbReference type="EMBL" id="WVHS01000002">
    <property type="protein sequence ID" value="MXV15811.1"/>
    <property type="molecule type" value="Genomic_DNA"/>
</dbReference>
<feature type="domain" description="Beta-lactamase-related" evidence="4">
    <location>
        <begin position="3"/>
        <end position="313"/>
    </location>
</feature>
<comment type="caution">
    <text evidence="5">The sequence shown here is derived from an EMBL/GenBank/DDBJ whole genome shotgun (WGS) entry which is preliminary data.</text>
</comment>
<comment type="subcellular location">
    <subcellularLocation>
        <location evidence="1">Membrane</location>
    </subcellularLocation>
</comment>
<dbReference type="InterPro" id="IPR050491">
    <property type="entry name" value="AmpC-like"/>
</dbReference>
<reference evidence="5 6" key="1">
    <citation type="submission" date="2019-11" db="EMBL/GenBank/DDBJ databases">
        <title>Pedobacter sp. HMF7056 Genome sequencing and assembly.</title>
        <authorList>
            <person name="Kang H."/>
            <person name="Kim H."/>
            <person name="Joh K."/>
        </authorList>
    </citation>
    <scope>NUCLEOTIDE SEQUENCE [LARGE SCALE GENOMIC DNA]</scope>
    <source>
        <strain evidence="5 6">HMF7056</strain>
    </source>
</reference>
<dbReference type="Pfam" id="PF00144">
    <property type="entry name" value="Beta-lactamase"/>
    <property type="match status" value="1"/>
</dbReference>
<dbReference type="GO" id="GO:0016020">
    <property type="term" value="C:membrane"/>
    <property type="evidence" value="ECO:0007669"/>
    <property type="project" value="UniProtKB-SubCell"/>
</dbReference>
<dbReference type="Gene3D" id="1.25.40.10">
    <property type="entry name" value="Tetratricopeptide repeat domain"/>
    <property type="match status" value="1"/>
</dbReference>
<proteinExistence type="predicted"/>
<dbReference type="AlphaFoldDB" id="A0A7K1XXT0"/>
<evidence type="ECO:0000256" key="1">
    <source>
        <dbReference type="ARBA" id="ARBA00004370"/>
    </source>
</evidence>
<dbReference type="InterPro" id="IPR001466">
    <property type="entry name" value="Beta-lactam-related"/>
</dbReference>
<keyword evidence="3" id="KW-0802">TPR repeat</keyword>
<keyword evidence="2" id="KW-0472">Membrane</keyword>
<dbReference type="PANTHER" id="PTHR46825:SF11">
    <property type="entry name" value="PENICILLIN-BINDING PROTEIN 4"/>
    <property type="match status" value="1"/>
</dbReference>
<dbReference type="PROSITE" id="PS50005">
    <property type="entry name" value="TPR"/>
    <property type="match status" value="1"/>
</dbReference>
<evidence type="ECO:0000259" key="4">
    <source>
        <dbReference type="Pfam" id="PF00144"/>
    </source>
</evidence>
<evidence type="ECO:0000256" key="3">
    <source>
        <dbReference type="PROSITE-ProRule" id="PRU00339"/>
    </source>
</evidence>
<keyword evidence="5" id="KW-0378">Hydrolase</keyword>
<dbReference type="SUPFAM" id="SSF56601">
    <property type="entry name" value="beta-lactamase/transpeptidase-like"/>
    <property type="match status" value="1"/>
</dbReference>
<name>A0A7K1XXT0_9SPHI</name>
<gene>
    <name evidence="5" type="ORF">GS398_10885</name>
</gene>